<dbReference type="InterPro" id="IPR002401">
    <property type="entry name" value="Cyt_P450_E_grp-I"/>
</dbReference>
<dbReference type="InterPro" id="IPR001128">
    <property type="entry name" value="Cyt_P450"/>
</dbReference>
<dbReference type="PRINTS" id="PR00385">
    <property type="entry name" value="P450"/>
</dbReference>
<comment type="cofactor">
    <cofactor evidence="1">
        <name>heme</name>
        <dbReference type="ChEBI" id="CHEBI:30413"/>
    </cofactor>
</comment>
<dbReference type="InterPro" id="IPR050121">
    <property type="entry name" value="Cytochrome_P450_monoxygenase"/>
</dbReference>
<dbReference type="Proteomes" id="UP001610446">
    <property type="component" value="Unassembled WGS sequence"/>
</dbReference>
<dbReference type="PRINTS" id="PR00463">
    <property type="entry name" value="EP450I"/>
</dbReference>
<evidence type="ECO:0000256" key="1">
    <source>
        <dbReference type="ARBA" id="ARBA00001971"/>
    </source>
</evidence>
<organism evidence="8 9">
    <name type="scientific">Aspergillus pseudoustus</name>
    <dbReference type="NCBI Taxonomy" id="1810923"/>
    <lineage>
        <taxon>Eukaryota</taxon>
        <taxon>Fungi</taxon>
        <taxon>Dikarya</taxon>
        <taxon>Ascomycota</taxon>
        <taxon>Pezizomycotina</taxon>
        <taxon>Eurotiomycetes</taxon>
        <taxon>Eurotiomycetidae</taxon>
        <taxon>Eurotiales</taxon>
        <taxon>Aspergillaceae</taxon>
        <taxon>Aspergillus</taxon>
        <taxon>Aspergillus subgen. Nidulantes</taxon>
    </lineage>
</organism>
<keyword evidence="6" id="KW-0349">Heme</keyword>
<evidence type="ECO:0000256" key="2">
    <source>
        <dbReference type="ARBA" id="ARBA00010617"/>
    </source>
</evidence>
<keyword evidence="5 6" id="KW-0408">Iron</keyword>
<keyword evidence="9" id="KW-1185">Reference proteome</keyword>
<keyword evidence="6" id="KW-0503">Monooxygenase</keyword>
<keyword evidence="4 6" id="KW-0560">Oxidoreductase</keyword>
<keyword evidence="3 6" id="KW-0479">Metal-binding</keyword>
<dbReference type="InterPro" id="IPR017972">
    <property type="entry name" value="Cyt_P450_CS"/>
</dbReference>
<comment type="caution">
    <text evidence="8">The sequence shown here is derived from an EMBL/GenBank/DDBJ whole genome shotgun (WGS) entry which is preliminary data.</text>
</comment>
<accession>A0ABR4KUK5</accession>
<dbReference type="InterPro" id="IPR036396">
    <property type="entry name" value="Cyt_P450_sf"/>
</dbReference>
<feature type="transmembrane region" description="Helical" evidence="7">
    <location>
        <begin position="12"/>
        <end position="35"/>
    </location>
</feature>
<keyword evidence="7" id="KW-0812">Transmembrane</keyword>
<evidence type="ECO:0000256" key="5">
    <source>
        <dbReference type="ARBA" id="ARBA00023004"/>
    </source>
</evidence>
<proteinExistence type="inferred from homology"/>
<keyword evidence="7" id="KW-0472">Membrane</keyword>
<protein>
    <submittedName>
        <fullName evidence="8">Cytochrome P450 family protein</fullName>
    </submittedName>
</protein>
<name>A0ABR4KUK5_9EURO</name>
<dbReference type="SUPFAM" id="SSF48264">
    <property type="entry name" value="Cytochrome P450"/>
    <property type="match status" value="1"/>
</dbReference>
<dbReference type="PANTHER" id="PTHR24305">
    <property type="entry name" value="CYTOCHROME P450"/>
    <property type="match status" value="1"/>
</dbReference>
<dbReference type="EMBL" id="JBFXLU010000009">
    <property type="protein sequence ID" value="KAL2855945.1"/>
    <property type="molecule type" value="Genomic_DNA"/>
</dbReference>
<sequence>MGMASEAIGVRYLLLFENILAIFTFLAALLVYAIYYRYLHPLANVPGPFWAALTNIWWARTAATGDAHIRTLKLHEKYGNIVRIAPNDIIICEPNAFKIIYGIGNKYRKSDFYEPLQGDLKWDLTAERDEALHRMERRLVQRAYSMDALKSHEDYVTTSINKWIDRMMGLTGNAINIGHWLQLYAIDTITAITFSTPFDFVTAGADDGTLAKAQEFLSTASWIGYIRWVARLHDFLIPIFGVWLGHGVRRKNFRSLTDQKVKERLAKTDVHGDIFDHLLQVHKKKPNEYSHSDLVSTLTSNVFAGSDTTAIALRSMVWNLLKHPDKLERFMTELEERKSAGLLSMPVRFEEAQKWPYLQAIMFEAIRIHSPFALHLPRVVPESGLLVKNKYFLPKGTCVGTNPWAIHHSKEVFGPDADKFIPERWLDPAKKGDYQRFFFGFGGGSRTCLGRNVVWMEMSMLLPTFLNAFNISLVSPDKPLNVRNV</sequence>
<evidence type="ECO:0000313" key="9">
    <source>
        <dbReference type="Proteomes" id="UP001610446"/>
    </source>
</evidence>
<comment type="similarity">
    <text evidence="2 6">Belongs to the cytochrome P450 family.</text>
</comment>
<dbReference type="PANTHER" id="PTHR24305:SF232">
    <property type="entry name" value="P450, PUTATIVE (EUROFUNG)-RELATED"/>
    <property type="match status" value="1"/>
</dbReference>
<evidence type="ECO:0000256" key="7">
    <source>
        <dbReference type="SAM" id="Phobius"/>
    </source>
</evidence>
<dbReference type="Pfam" id="PF00067">
    <property type="entry name" value="p450"/>
    <property type="match status" value="1"/>
</dbReference>
<dbReference type="Gene3D" id="1.10.630.10">
    <property type="entry name" value="Cytochrome P450"/>
    <property type="match status" value="1"/>
</dbReference>
<evidence type="ECO:0000256" key="6">
    <source>
        <dbReference type="RuleBase" id="RU000461"/>
    </source>
</evidence>
<dbReference type="PROSITE" id="PS00086">
    <property type="entry name" value="CYTOCHROME_P450"/>
    <property type="match status" value="1"/>
</dbReference>
<evidence type="ECO:0000256" key="3">
    <source>
        <dbReference type="ARBA" id="ARBA00022723"/>
    </source>
</evidence>
<evidence type="ECO:0000313" key="8">
    <source>
        <dbReference type="EMBL" id="KAL2855945.1"/>
    </source>
</evidence>
<gene>
    <name evidence="8" type="ORF">BJY01DRAFT_264250</name>
</gene>
<reference evidence="8 9" key="1">
    <citation type="submission" date="2024-07" db="EMBL/GenBank/DDBJ databases">
        <title>Section-level genome sequencing and comparative genomics of Aspergillus sections Usti and Cavernicolus.</title>
        <authorList>
            <consortium name="Lawrence Berkeley National Laboratory"/>
            <person name="Nybo J.L."/>
            <person name="Vesth T.C."/>
            <person name="Theobald S."/>
            <person name="Frisvad J.C."/>
            <person name="Larsen T.O."/>
            <person name="Kjaerboelling I."/>
            <person name="Rothschild-Mancinelli K."/>
            <person name="Lyhne E.K."/>
            <person name="Kogle M.E."/>
            <person name="Barry K."/>
            <person name="Clum A."/>
            <person name="Na H."/>
            <person name="Ledsgaard L."/>
            <person name="Lin J."/>
            <person name="Lipzen A."/>
            <person name="Kuo A."/>
            <person name="Riley R."/>
            <person name="Mondo S."/>
            <person name="Labutti K."/>
            <person name="Haridas S."/>
            <person name="Pangalinan J."/>
            <person name="Salamov A.A."/>
            <person name="Simmons B.A."/>
            <person name="Magnuson J.K."/>
            <person name="Chen J."/>
            <person name="Drula E."/>
            <person name="Henrissat B."/>
            <person name="Wiebenga A."/>
            <person name="Lubbers R.J."/>
            <person name="Gomes A.C."/>
            <person name="Makela M.R."/>
            <person name="Stajich J."/>
            <person name="Grigoriev I.V."/>
            <person name="Mortensen U.H."/>
            <person name="De Vries R.P."/>
            <person name="Baker S.E."/>
            <person name="Andersen M.R."/>
        </authorList>
    </citation>
    <scope>NUCLEOTIDE SEQUENCE [LARGE SCALE GENOMIC DNA]</scope>
    <source>
        <strain evidence="8 9">CBS 123904</strain>
    </source>
</reference>
<dbReference type="CDD" id="cd11060">
    <property type="entry name" value="CYP57A1-like"/>
    <property type="match status" value="1"/>
</dbReference>
<keyword evidence="7" id="KW-1133">Transmembrane helix</keyword>
<evidence type="ECO:0000256" key="4">
    <source>
        <dbReference type="ARBA" id="ARBA00023002"/>
    </source>
</evidence>